<dbReference type="Pfam" id="PF03793">
    <property type="entry name" value="PASTA"/>
    <property type="match status" value="1"/>
</dbReference>
<dbReference type="CDD" id="cd06576">
    <property type="entry name" value="PASTA_Pbp2x-like_1"/>
    <property type="match status" value="1"/>
</dbReference>
<feature type="domain" description="PASTA" evidence="3">
    <location>
        <begin position="168"/>
        <end position="226"/>
    </location>
</feature>
<accession>F1LDQ6</accession>
<dbReference type="SMART" id="SM00740">
    <property type="entry name" value="PASTA"/>
    <property type="match status" value="1"/>
</dbReference>
<dbReference type="GO" id="GO:0008658">
    <property type="term" value="F:penicillin binding"/>
    <property type="evidence" value="ECO:0007669"/>
    <property type="project" value="InterPro"/>
</dbReference>
<dbReference type="AlphaFoldDB" id="F1LDQ6"/>
<protein>
    <submittedName>
        <fullName evidence="4">Penicillin-binding protein 2B</fullName>
    </submittedName>
</protein>
<dbReference type="SUPFAM" id="SSF56601">
    <property type="entry name" value="beta-lactamase/transpeptidase-like"/>
    <property type="match status" value="1"/>
</dbReference>
<proteinExistence type="evidence at transcript level"/>
<evidence type="ECO:0000259" key="3">
    <source>
        <dbReference type="PROSITE" id="PS51178"/>
    </source>
</evidence>
<dbReference type="GO" id="GO:0071555">
    <property type="term" value="P:cell wall organization"/>
    <property type="evidence" value="ECO:0007669"/>
    <property type="project" value="TreeGrafter"/>
</dbReference>
<evidence type="ECO:0000256" key="1">
    <source>
        <dbReference type="ARBA" id="ARBA00004370"/>
    </source>
</evidence>
<organism evidence="4">
    <name type="scientific">Ascaris suum</name>
    <name type="common">Pig roundworm</name>
    <name type="synonym">Ascaris lumbricoides</name>
    <dbReference type="NCBI Taxonomy" id="6253"/>
    <lineage>
        <taxon>Eukaryota</taxon>
        <taxon>Metazoa</taxon>
        <taxon>Ecdysozoa</taxon>
        <taxon>Nematoda</taxon>
        <taxon>Chromadorea</taxon>
        <taxon>Rhabditida</taxon>
        <taxon>Spirurina</taxon>
        <taxon>Ascaridomorpha</taxon>
        <taxon>Ascaridoidea</taxon>
        <taxon>Ascarididae</taxon>
        <taxon>Ascaris</taxon>
    </lineage>
</organism>
<dbReference type="PROSITE" id="PS51178">
    <property type="entry name" value="PASTA"/>
    <property type="match status" value="1"/>
</dbReference>
<dbReference type="EMBL" id="JI179379">
    <property type="protein sequence ID" value="ADY48260.1"/>
    <property type="molecule type" value="mRNA"/>
</dbReference>
<dbReference type="PANTHER" id="PTHR30627">
    <property type="entry name" value="PEPTIDOGLYCAN D,D-TRANSPEPTIDASE"/>
    <property type="match status" value="1"/>
</dbReference>
<keyword evidence="2" id="KW-0472">Membrane</keyword>
<dbReference type="InterPro" id="IPR001460">
    <property type="entry name" value="PCN-bd_Tpept"/>
</dbReference>
<evidence type="ECO:0000256" key="2">
    <source>
        <dbReference type="ARBA" id="ARBA00023136"/>
    </source>
</evidence>
<evidence type="ECO:0000313" key="4">
    <source>
        <dbReference type="EMBL" id="ADY48260.1"/>
    </source>
</evidence>
<name>F1LDQ6_ASCSU</name>
<dbReference type="InterPro" id="IPR012338">
    <property type="entry name" value="Beta-lactam/transpept-like"/>
</dbReference>
<comment type="subcellular location">
    <subcellularLocation>
        <location evidence="1">Membrane</location>
    </subcellularLocation>
</comment>
<reference evidence="4" key="1">
    <citation type="journal article" date="2011" name="Genome Res.">
        <title>Deep small RNA sequencing from the nematode Ascaris reveals conservation, functional diversification, and novel developmental profiles.</title>
        <authorList>
            <person name="Wang J."/>
            <person name="Czech B."/>
            <person name="Crunk A."/>
            <person name="Wallace A."/>
            <person name="Mitreva M."/>
            <person name="Hannon G.J."/>
            <person name="Davis R.E."/>
        </authorList>
    </citation>
    <scope>NUCLEOTIDE SEQUENCE</scope>
</reference>
<dbReference type="GO" id="GO:0005886">
    <property type="term" value="C:plasma membrane"/>
    <property type="evidence" value="ECO:0007669"/>
    <property type="project" value="TreeGrafter"/>
</dbReference>
<dbReference type="InterPro" id="IPR005543">
    <property type="entry name" value="PASTA_dom"/>
</dbReference>
<dbReference type="PANTHER" id="PTHR30627:SF1">
    <property type="entry name" value="PEPTIDOGLYCAN D,D-TRANSPEPTIDASE FTSI"/>
    <property type="match status" value="1"/>
</dbReference>
<feature type="non-terminal residue" evidence="4">
    <location>
        <position position="246"/>
    </location>
</feature>
<sequence>MHLTRAYSAFGNGGVMVTPHIIKSITDADTGEVIYKDTEDKNLAIKQVIKPETAATVVNEMVNAVTYQEGLPNRRATGYLADGGAVPLAIKTGTAEIAGAGGYSKSGEEISSYATIAPANDPRFFMYTVLVNPQANYLDFLGTLVKNIANKTTNYLTKKSNGMVVEKNTYRTYLGDYTNSPMNEVVQELKAQGLQVTTLGEGNVVKQFPEPNQVISNNQQIILRGDGQVDPQKLVGKSVGEARGIC</sequence>
<dbReference type="Pfam" id="PF00905">
    <property type="entry name" value="Transpeptidase"/>
    <property type="match status" value="1"/>
</dbReference>
<dbReference type="InterPro" id="IPR050515">
    <property type="entry name" value="Beta-lactam/transpept"/>
</dbReference>
<dbReference type="Gene3D" id="3.40.710.10">
    <property type="entry name" value="DD-peptidase/beta-lactamase superfamily"/>
    <property type="match status" value="1"/>
</dbReference>
<dbReference type="SUPFAM" id="SSF54184">
    <property type="entry name" value="Penicillin-binding protein 2x (pbp-2x), c-terminal domain"/>
    <property type="match status" value="1"/>
</dbReference>